<gene>
    <name evidence="1" type="ORF">GA0074692_5450</name>
</gene>
<dbReference type="AlphaFoldDB" id="A0A1C6TD41"/>
<protein>
    <submittedName>
        <fullName evidence="1">Uncharacterized protein</fullName>
    </submittedName>
</protein>
<keyword evidence="2" id="KW-1185">Reference proteome</keyword>
<evidence type="ECO:0000313" key="1">
    <source>
        <dbReference type="EMBL" id="SCL39691.1"/>
    </source>
</evidence>
<reference evidence="2" key="1">
    <citation type="submission" date="2016-06" db="EMBL/GenBank/DDBJ databases">
        <authorList>
            <person name="Varghese N."/>
            <person name="Submissions Spin"/>
        </authorList>
    </citation>
    <scope>NUCLEOTIDE SEQUENCE [LARGE SCALE GENOMIC DNA]</scope>
    <source>
        <strain evidence="2">DSM 43817</strain>
    </source>
</reference>
<name>A0A1C6TD41_9ACTN</name>
<proteinExistence type="predicted"/>
<sequence length="36" mass="4043">MALPMEFDPLVDLDGMWTTALADRYLPLPEPAELLP</sequence>
<dbReference type="EMBL" id="FMHW01000002">
    <property type="protein sequence ID" value="SCL39691.1"/>
    <property type="molecule type" value="Genomic_DNA"/>
</dbReference>
<dbReference type="STRING" id="145854.GA0074692_5450"/>
<evidence type="ECO:0000313" key="2">
    <source>
        <dbReference type="Proteomes" id="UP000198959"/>
    </source>
</evidence>
<accession>A0A1C6TD41</accession>
<organism evidence="1 2">
    <name type="scientific">Micromonospora pallida</name>
    <dbReference type="NCBI Taxonomy" id="145854"/>
    <lineage>
        <taxon>Bacteria</taxon>
        <taxon>Bacillati</taxon>
        <taxon>Actinomycetota</taxon>
        <taxon>Actinomycetes</taxon>
        <taxon>Micromonosporales</taxon>
        <taxon>Micromonosporaceae</taxon>
        <taxon>Micromonospora</taxon>
    </lineage>
</organism>
<dbReference type="Proteomes" id="UP000198959">
    <property type="component" value="Unassembled WGS sequence"/>
</dbReference>